<feature type="domain" description="Protein kinase" evidence="1">
    <location>
        <begin position="9"/>
        <end position="244"/>
    </location>
</feature>
<dbReference type="Proteomes" id="UP001305647">
    <property type="component" value="Unassembled WGS sequence"/>
</dbReference>
<name>A0AAN6T570_9PEZI</name>
<sequence length="244" mass="27234">YIFDDDDHLDLGRLVGPKSSFTPKQLSAALERLPDSRIYPRLSKEFAVTVAGEPAMEPRLSLKRPMFPCYHWVQKDAANGPIHINSIAHWFRSEVEAFELMAQHPPHPNIVQYHGCRVRRGFVTGILTEAVDGLNLEEHLRAGHAIPDKAYFMLALESAVRHLHRVVGMAHNDIKPANVVVRRSDGMPVHVDFSAARPPGARGTGPLGTPGWMETDDVASYAVSKTSHDLFGLKKLRAWLDKPE</sequence>
<reference evidence="2" key="2">
    <citation type="submission" date="2023-05" db="EMBL/GenBank/DDBJ databases">
        <authorList>
            <consortium name="Lawrence Berkeley National Laboratory"/>
            <person name="Steindorff A."/>
            <person name="Hensen N."/>
            <person name="Bonometti L."/>
            <person name="Westerberg I."/>
            <person name="Brannstrom I.O."/>
            <person name="Guillou S."/>
            <person name="Cros-Aarteil S."/>
            <person name="Calhoun S."/>
            <person name="Haridas S."/>
            <person name="Kuo A."/>
            <person name="Mondo S."/>
            <person name="Pangilinan J."/>
            <person name="Riley R."/>
            <person name="Labutti K."/>
            <person name="Andreopoulos B."/>
            <person name="Lipzen A."/>
            <person name="Chen C."/>
            <person name="Yanf M."/>
            <person name="Daum C."/>
            <person name="Ng V."/>
            <person name="Clum A."/>
            <person name="Ohm R."/>
            <person name="Martin F."/>
            <person name="Silar P."/>
            <person name="Natvig D."/>
            <person name="Lalanne C."/>
            <person name="Gautier V."/>
            <person name="Ament-Velasquez S.L."/>
            <person name="Kruys A."/>
            <person name="Hutchinson M.I."/>
            <person name="Powell A.J."/>
            <person name="Barry K."/>
            <person name="Miller A.N."/>
            <person name="Grigoriev I.V."/>
            <person name="Debuchy R."/>
            <person name="Gladieux P."/>
            <person name="Thoren M.H."/>
            <person name="Johannesson H."/>
        </authorList>
    </citation>
    <scope>NUCLEOTIDE SEQUENCE</scope>
    <source>
        <strain evidence="2">CBS 757.83</strain>
    </source>
</reference>
<dbReference type="GO" id="GO:0005524">
    <property type="term" value="F:ATP binding"/>
    <property type="evidence" value="ECO:0007669"/>
    <property type="project" value="InterPro"/>
</dbReference>
<dbReference type="PROSITE" id="PS50011">
    <property type="entry name" value="PROTEIN_KINASE_DOM"/>
    <property type="match status" value="1"/>
</dbReference>
<reference evidence="2" key="1">
    <citation type="journal article" date="2023" name="Mol. Phylogenet. Evol.">
        <title>Genome-scale phylogeny and comparative genomics of the fungal order Sordariales.</title>
        <authorList>
            <person name="Hensen N."/>
            <person name="Bonometti L."/>
            <person name="Westerberg I."/>
            <person name="Brannstrom I.O."/>
            <person name="Guillou S."/>
            <person name="Cros-Aarteil S."/>
            <person name="Calhoun S."/>
            <person name="Haridas S."/>
            <person name="Kuo A."/>
            <person name="Mondo S."/>
            <person name="Pangilinan J."/>
            <person name="Riley R."/>
            <person name="LaButti K."/>
            <person name="Andreopoulos B."/>
            <person name="Lipzen A."/>
            <person name="Chen C."/>
            <person name="Yan M."/>
            <person name="Daum C."/>
            <person name="Ng V."/>
            <person name="Clum A."/>
            <person name="Steindorff A."/>
            <person name="Ohm R.A."/>
            <person name="Martin F."/>
            <person name="Silar P."/>
            <person name="Natvig D.O."/>
            <person name="Lalanne C."/>
            <person name="Gautier V."/>
            <person name="Ament-Velasquez S.L."/>
            <person name="Kruys A."/>
            <person name="Hutchinson M.I."/>
            <person name="Powell A.J."/>
            <person name="Barry K."/>
            <person name="Miller A.N."/>
            <person name="Grigoriev I.V."/>
            <person name="Debuchy R."/>
            <person name="Gladieux P."/>
            <person name="Hiltunen Thoren M."/>
            <person name="Johannesson H."/>
        </authorList>
    </citation>
    <scope>NUCLEOTIDE SEQUENCE</scope>
    <source>
        <strain evidence="2">CBS 757.83</strain>
    </source>
</reference>
<evidence type="ECO:0000259" key="1">
    <source>
        <dbReference type="PROSITE" id="PS50011"/>
    </source>
</evidence>
<feature type="non-terminal residue" evidence="2">
    <location>
        <position position="1"/>
    </location>
</feature>
<protein>
    <recommendedName>
        <fullName evidence="1">Protein kinase domain-containing protein</fullName>
    </recommendedName>
</protein>
<dbReference type="EMBL" id="MU863625">
    <property type="protein sequence ID" value="KAK4105208.1"/>
    <property type="molecule type" value="Genomic_DNA"/>
</dbReference>
<proteinExistence type="predicted"/>
<evidence type="ECO:0000313" key="2">
    <source>
        <dbReference type="EMBL" id="KAK4105208.1"/>
    </source>
</evidence>
<dbReference type="Pfam" id="PF00069">
    <property type="entry name" value="Pkinase"/>
    <property type="match status" value="1"/>
</dbReference>
<comment type="caution">
    <text evidence="2">The sequence shown here is derived from an EMBL/GenBank/DDBJ whole genome shotgun (WGS) entry which is preliminary data.</text>
</comment>
<organism evidence="2 3">
    <name type="scientific">Parathielavia hyrcaniae</name>
    <dbReference type="NCBI Taxonomy" id="113614"/>
    <lineage>
        <taxon>Eukaryota</taxon>
        <taxon>Fungi</taxon>
        <taxon>Dikarya</taxon>
        <taxon>Ascomycota</taxon>
        <taxon>Pezizomycotina</taxon>
        <taxon>Sordariomycetes</taxon>
        <taxon>Sordariomycetidae</taxon>
        <taxon>Sordariales</taxon>
        <taxon>Chaetomiaceae</taxon>
        <taxon>Parathielavia</taxon>
    </lineage>
</organism>
<dbReference type="Gene3D" id="1.10.510.10">
    <property type="entry name" value="Transferase(Phosphotransferase) domain 1"/>
    <property type="match status" value="1"/>
</dbReference>
<dbReference type="SUPFAM" id="SSF56112">
    <property type="entry name" value="Protein kinase-like (PK-like)"/>
    <property type="match status" value="1"/>
</dbReference>
<evidence type="ECO:0000313" key="3">
    <source>
        <dbReference type="Proteomes" id="UP001305647"/>
    </source>
</evidence>
<accession>A0AAN6T570</accession>
<dbReference type="PROSITE" id="PS00108">
    <property type="entry name" value="PROTEIN_KINASE_ST"/>
    <property type="match status" value="1"/>
</dbReference>
<dbReference type="InterPro" id="IPR008271">
    <property type="entry name" value="Ser/Thr_kinase_AS"/>
</dbReference>
<feature type="non-terminal residue" evidence="2">
    <location>
        <position position="244"/>
    </location>
</feature>
<dbReference type="InterPro" id="IPR000719">
    <property type="entry name" value="Prot_kinase_dom"/>
</dbReference>
<keyword evidence="3" id="KW-1185">Reference proteome</keyword>
<dbReference type="GO" id="GO:0004672">
    <property type="term" value="F:protein kinase activity"/>
    <property type="evidence" value="ECO:0007669"/>
    <property type="project" value="InterPro"/>
</dbReference>
<gene>
    <name evidence="2" type="ORF">N658DRAFT_385631</name>
</gene>
<dbReference type="AlphaFoldDB" id="A0AAN6T570"/>
<dbReference type="InterPro" id="IPR011009">
    <property type="entry name" value="Kinase-like_dom_sf"/>
</dbReference>